<name>A0AAD5L5Z3_9CRUS</name>
<feature type="chain" id="PRO_5042263100" description="Apple domain-containing protein" evidence="1">
    <location>
        <begin position="20"/>
        <end position="131"/>
    </location>
</feature>
<protein>
    <recommendedName>
        <fullName evidence="4">Apple domain-containing protein</fullName>
    </recommendedName>
</protein>
<keyword evidence="3" id="KW-1185">Reference proteome</keyword>
<gene>
    <name evidence="2" type="ORF">GHT06_016481</name>
</gene>
<accession>A0AAD5L5Z3</accession>
<evidence type="ECO:0000313" key="3">
    <source>
        <dbReference type="Proteomes" id="UP000820818"/>
    </source>
</evidence>
<feature type="signal peptide" evidence="1">
    <location>
        <begin position="1"/>
        <end position="19"/>
    </location>
</feature>
<evidence type="ECO:0000256" key="1">
    <source>
        <dbReference type="SAM" id="SignalP"/>
    </source>
</evidence>
<keyword evidence="1" id="KW-0732">Signal</keyword>
<organism evidence="2 3">
    <name type="scientific">Daphnia sinensis</name>
    <dbReference type="NCBI Taxonomy" id="1820382"/>
    <lineage>
        <taxon>Eukaryota</taxon>
        <taxon>Metazoa</taxon>
        <taxon>Ecdysozoa</taxon>
        <taxon>Arthropoda</taxon>
        <taxon>Crustacea</taxon>
        <taxon>Branchiopoda</taxon>
        <taxon>Diplostraca</taxon>
        <taxon>Cladocera</taxon>
        <taxon>Anomopoda</taxon>
        <taxon>Daphniidae</taxon>
        <taxon>Daphnia</taxon>
        <taxon>Daphnia similis group</taxon>
    </lineage>
</organism>
<dbReference type="EMBL" id="WJBH02000006">
    <property type="protein sequence ID" value="KAI9556691.1"/>
    <property type="molecule type" value="Genomic_DNA"/>
</dbReference>
<reference evidence="2 3" key="1">
    <citation type="submission" date="2022-05" db="EMBL/GenBank/DDBJ databases">
        <title>A multi-omics perspective on studying reproductive biology in Daphnia sinensis.</title>
        <authorList>
            <person name="Jia J."/>
        </authorList>
    </citation>
    <scope>NUCLEOTIDE SEQUENCE [LARGE SCALE GENOMIC DNA]</scope>
    <source>
        <strain evidence="2 3">WSL</strain>
    </source>
</reference>
<evidence type="ECO:0008006" key="4">
    <source>
        <dbReference type="Google" id="ProtNLM"/>
    </source>
</evidence>
<sequence>MPNIVLAFLFLFTFMSVKTEQLDAVSENPRSDILDNVFTLPEKLTSWNTTSSGIKWLHHCDLPGYDVEYRFMPIENSHIDLCSQACIDTSGCKAFRWNDGWCFLKNIPPTLLSPTQANRGTCGFLPWEFFK</sequence>
<evidence type="ECO:0000313" key="2">
    <source>
        <dbReference type="EMBL" id="KAI9556691.1"/>
    </source>
</evidence>
<dbReference type="Proteomes" id="UP000820818">
    <property type="component" value="Linkage Group LG6"/>
</dbReference>
<comment type="caution">
    <text evidence="2">The sequence shown here is derived from an EMBL/GenBank/DDBJ whole genome shotgun (WGS) entry which is preliminary data.</text>
</comment>
<dbReference type="AlphaFoldDB" id="A0AAD5L5Z3"/>
<proteinExistence type="predicted"/>
<dbReference type="Gene3D" id="3.50.4.10">
    <property type="entry name" value="Hepatocyte Growth Factor"/>
    <property type="match status" value="1"/>
</dbReference>